<evidence type="ECO:0000256" key="5">
    <source>
        <dbReference type="ARBA" id="ARBA00022840"/>
    </source>
</evidence>
<dbReference type="PANTHER" id="PTHR43085">
    <property type="entry name" value="HEXOKINASE FAMILY MEMBER"/>
    <property type="match status" value="1"/>
</dbReference>
<dbReference type="PROSITE" id="PS00584">
    <property type="entry name" value="PFKB_KINASES_2"/>
    <property type="match status" value="1"/>
</dbReference>
<dbReference type="InterPro" id="IPR029056">
    <property type="entry name" value="Ribokinase-like"/>
</dbReference>
<evidence type="ECO:0000256" key="2">
    <source>
        <dbReference type="ARBA" id="ARBA00022679"/>
    </source>
</evidence>
<dbReference type="RefSeq" id="WP_379947281.1">
    <property type="nucleotide sequence ID" value="NZ_JBHMAF010000003.1"/>
</dbReference>
<evidence type="ECO:0000259" key="6">
    <source>
        <dbReference type="Pfam" id="PF00294"/>
    </source>
</evidence>
<protein>
    <submittedName>
        <fullName evidence="7">Sugar kinase</fullName>
    </submittedName>
</protein>
<evidence type="ECO:0000313" key="7">
    <source>
        <dbReference type="EMBL" id="MFB9757028.1"/>
    </source>
</evidence>
<evidence type="ECO:0000313" key="8">
    <source>
        <dbReference type="Proteomes" id="UP001589609"/>
    </source>
</evidence>
<dbReference type="SUPFAM" id="SSF53613">
    <property type="entry name" value="Ribokinase-like"/>
    <property type="match status" value="1"/>
</dbReference>
<keyword evidence="5" id="KW-0067">ATP-binding</keyword>
<dbReference type="Gene3D" id="3.40.1190.20">
    <property type="match status" value="1"/>
</dbReference>
<dbReference type="InterPro" id="IPR050306">
    <property type="entry name" value="PfkB_Carbo_kinase"/>
</dbReference>
<keyword evidence="8" id="KW-1185">Reference proteome</keyword>
<organism evidence="7 8">
    <name type="scientific">Ectobacillus funiculus</name>
    <dbReference type="NCBI Taxonomy" id="137993"/>
    <lineage>
        <taxon>Bacteria</taxon>
        <taxon>Bacillati</taxon>
        <taxon>Bacillota</taxon>
        <taxon>Bacilli</taxon>
        <taxon>Bacillales</taxon>
        <taxon>Bacillaceae</taxon>
        <taxon>Ectobacillus</taxon>
    </lineage>
</organism>
<dbReference type="Proteomes" id="UP001589609">
    <property type="component" value="Unassembled WGS sequence"/>
</dbReference>
<keyword evidence="4 7" id="KW-0418">Kinase</keyword>
<evidence type="ECO:0000256" key="1">
    <source>
        <dbReference type="ARBA" id="ARBA00010688"/>
    </source>
</evidence>
<sequence length="319" mass="34719">MTKLDVVTFGEAMAMFIANEVGSLHNVQQYTRSLAGAETNTAIGFSRLGLQAGWVSKVGDDAFGKYIAQALQKECVNIEQVLVDSRFPTGFQLKSKVTAGDPEVQYFRKGSAANYLSVDDFNEEYFLSARHLHMSGIPLAISAHTREFAKHALRFMKKAGKTVSFDPNLRPSLWNSKEEMIQVTNEIAFQSDYVLPGIAEGRILTGHEKPEDIAAFYLEQGVKLVVIKLGEKGAFYQTAQKKGMVAGYKVEHVIDTVGAGDGFAVGVISALLEGLSEEESVVRGNAIGALAVQSAGDSDGYPNRERLEGFINQILTGVR</sequence>
<keyword evidence="2" id="KW-0808">Transferase</keyword>
<dbReference type="InterPro" id="IPR002173">
    <property type="entry name" value="Carboh/pur_kinase_PfkB_CS"/>
</dbReference>
<comment type="similarity">
    <text evidence="1">Belongs to the carbohydrate kinase PfkB family.</text>
</comment>
<gene>
    <name evidence="7" type="ORF">ACFFMS_00460</name>
</gene>
<evidence type="ECO:0000256" key="4">
    <source>
        <dbReference type="ARBA" id="ARBA00022777"/>
    </source>
</evidence>
<dbReference type="GO" id="GO:0016301">
    <property type="term" value="F:kinase activity"/>
    <property type="evidence" value="ECO:0007669"/>
    <property type="project" value="UniProtKB-KW"/>
</dbReference>
<dbReference type="CDD" id="cd01166">
    <property type="entry name" value="KdgK"/>
    <property type="match status" value="1"/>
</dbReference>
<reference evidence="7 8" key="1">
    <citation type="submission" date="2024-09" db="EMBL/GenBank/DDBJ databases">
        <authorList>
            <person name="Sun Q."/>
            <person name="Mori K."/>
        </authorList>
    </citation>
    <scope>NUCLEOTIDE SEQUENCE [LARGE SCALE GENOMIC DNA]</scope>
    <source>
        <strain evidence="7 8">JCM 11201</strain>
    </source>
</reference>
<dbReference type="PANTHER" id="PTHR43085:SF1">
    <property type="entry name" value="PSEUDOURIDINE KINASE-RELATED"/>
    <property type="match status" value="1"/>
</dbReference>
<comment type="caution">
    <text evidence="7">The sequence shown here is derived from an EMBL/GenBank/DDBJ whole genome shotgun (WGS) entry which is preliminary data.</text>
</comment>
<dbReference type="EMBL" id="JBHMAF010000003">
    <property type="protein sequence ID" value="MFB9757028.1"/>
    <property type="molecule type" value="Genomic_DNA"/>
</dbReference>
<dbReference type="InterPro" id="IPR011611">
    <property type="entry name" value="PfkB_dom"/>
</dbReference>
<proteinExistence type="inferred from homology"/>
<keyword evidence="3" id="KW-0547">Nucleotide-binding</keyword>
<name>A0ABV5W9T1_9BACI</name>
<dbReference type="Pfam" id="PF00294">
    <property type="entry name" value="PfkB"/>
    <property type="match status" value="1"/>
</dbReference>
<feature type="domain" description="Carbohydrate kinase PfkB" evidence="6">
    <location>
        <begin position="5"/>
        <end position="302"/>
    </location>
</feature>
<evidence type="ECO:0000256" key="3">
    <source>
        <dbReference type="ARBA" id="ARBA00022741"/>
    </source>
</evidence>
<accession>A0ABV5W9T1</accession>